<keyword evidence="4 9" id="KW-0963">Cytoplasm</keyword>
<evidence type="ECO:0000256" key="1">
    <source>
        <dbReference type="ARBA" id="ARBA00004496"/>
    </source>
</evidence>
<evidence type="ECO:0000256" key="9">
    <source>
        <dbReference type="HAMAP-Rule" id="MF_00224"/>
    </source>
</evidence>
<dbReference type="HAMAP" id="MF_00224">
    <property type="entry name" value="DHO_dh_type1"/>
    <property type="match status" value="1"/>
</dbReference>
<gene>
    <name evidence="9" type="primary">pyrD</name>
    <name evidence="11" type="ORF">AUJ95_05030</name>
</gene>
<feature type="binding site" evidence="9">
    <location>
        <begin position="266"/>
        <end position="267"/>
    </location>
    <ligand>
        <name>FMN</name>
        <dbReference type="ChEBI" id="CHEBI:58210"/>
    </ligand>
</feature>
<feature type="domain" description="Dihydroorotate dehydrogenase catalytic" evidence="10">
    <location>
        <begin position="5"/>
        <end position="287"/>
    </location>
</feature>
<feature type="active site" description="Nucleophile" evidence="9">
    <location>
        <position position="131"/>
    </location>
</feature>
<dbReference type="GO" id="GO:0006207">
    <property type="term" value="P:'de novo' pyrimidine nucleobase biosynthetic process"/>
    <property type="evidence" value="ECO:0007669"/>
    <property type="project" value="InterPro"/>
</dbReference>
<evidence type="ECO:0000256" key="2">
    <source>
        <dbReference type="ARBA" id="ARBA00004725"/>
    </source>
</evidence>
<dbReference type="STRING" id="1817895.AUJ95_05030"/>
<evidence type="ECO:0000256" key="5">
    <source>
        <dbReference type="ARBA" id="ARBA00022630"/>
    </source>
</evidence>
<comment type="cofactor">
    <cofactor evidence="9">
        <name>FMN</name>
        <dbReference type="ChEBI" id="CHEBI:58210"/>
    </cofactor>
    <text evidence="9">Binds 1 FMN per subunit.</text>
</comment>
<reference evidence="11 12" key="1">
    <citation type="journal article" date="2016" name="Environ. Microbiol.">
        <title>Genomic resolution of a cold subsurface aquifer community provides metabolic insights for novel microbes adapted to high CO concentrations.</title>
        <authorList>
            <person name="Probst A.J."/>
            <person name="Castelle C.J."/>
            <person name="Singh A."/>
            <person name="Brown C.T."/>
            <person name="Anantharaman K."/>
            <person name="Sharon I."/>
            <person name="Hug L.A."/>
            <person name="Burstein D."/>
            <person name="Emerson J.B."/>
            <person name="Thomas B.C."/>
            <person name="Banfield J.F."/>
        </authorList>
    </citation>
    <scope>NUCLEOTIDE SEQUENCE [LARGE SCALE GENOMIC DNA]</scope>
    <source>
        <strain evidence="11">CG2_30_40_21</strain>
    </source>
</reference>
<sequence>MEPNLSVNIGKLRLKNPVLVASGCFGYGQEYAELIDLSMLGGIILKGITLKERKGNPPPRIVETSSGMLNAIGLQNMGLSRFLKEKLPLLSDIPTTIIANICGETPEEYATIARELSNKEGIDALEINVSCPNVSHGGMLFGQDMMLTFEVVNQVRKATTLPLIVKLSPNVTDIVPIAQAAVDGGADAISLINTLLGMALDIESRKPCLSNITGGLSGPAIKPVALRMVRDVCKFVTVPVIGQGGIMTWEDSLEFLLVGATAVCIGTANFVNPKAGVEIIEGIRDYMKQRKMVKMGEIRM</sequence>
<organism evidence="11 12">
    <name type="scientific">Candidatus Desantisbacteria bacterium CG2_30_40_21</name>
    <dbReference type="NCBI Taxonomy" id="1817895"/>
    <lineage>
        <taxon>Bacteria</taxon>
        <taxon>Candidatus Desantisiibacteriota</taxon>
    </lineage>
</organism>
<dbReference type="Pfam" id="PF01180">
    <property type="entry name" value="DHO_dh"/>
    <property type="match status" value="1"/>
</dbReference>
<dbReference type="InterPro" id="IPR050074">
    <property type="entry name" value="DHO_dehydrogenase"/>
</dbReference>
<dbReference type="InterPro" id="IPR005720">
    <property type="entry name" value="Dihydroorotate_DH_cat"/>
</dbReference>
<dbReference type="Gene3D" id="3.20.20.70">
    <property type="entry name" value="Aldolase class I"/>
    <property type="match status" value="1"/>
</dbReference>
<dbReference type="InterPro" id="IPR001295">
    <property type="entry name" value="Dihydroorotate_DH_CS"/>
</dbReference>
<dbReference type="Proteomes" id="UP000183085">
    <property type="component" value="Unassembled WGS sequence"/>
</dbReference>
<feature type="binding site" evidence="9">
    <location>
        <begin position="70"/>
        <end position="74"/>
    </location>
    <ligand>
        <name>substrate</name>
    </ligand>
</feature>
<dbReference type="CDD" id="cd04740">
    <property type="entry name" value="DHOD_1B_like"/>
    <property type="match status" value="1"/>
</dbReference>
<evidence type="ECO:0000256" key="6">
    <source>
        <dbReference type="ARBA" id="ARBA00022643"/>
    </source>
</evidence>
<feature type="binding site" evidence="9">
    <location>
        <position position="128"/>
    </location>
    <ligand>
        <name>FMN</name>
        <dbReference type="ChEBI" id="CHEBI:58210"/>
    </ligand>
</feature>
<dbReference type="GO" id="GO:0004152">
    <property type="term" value="F:dihydroorotate dehydrogenase activity"/>
    <property type="evidence" value="ECO:0007669"/>
    <property type="project" value="UniProtKB-UniRule"/>
</dbReference>
<evidence type="ECO:0000256" key="7">
    <source>
        <dbReference type="ARBA" id="ARBA00022975"/>
    </source>
</evidence>
<dbReference type="EC" id="1.3.-.-" evidence="9"/>
<evidence type="ECO:0000256" key="4">
    <source>
        <dbReference type="ARBA" id="ARBA00022490"/>
    </source>
</evidence>
<feature type="binding site" evidence="9">
    <location>
        <position position="218"/>
    </location>
    <ligand>
        <name>FMN</name>
        <dbReference type="ChEBI" id="CHEBI:58210"/>
    </ligand>
</feature>
<evidence type="ECO:0000256" key="3">
    <source>
        <dbReference type="ARBA" id="ARBA00008008"/>
    </source>
</evidence>
<dbReference type="InterPro" id="IPR033888">
    <property type="entry name" value="DHOD_1B"/>
</dbReference>
<dbReference type="PANTHER" id="PTHR48109:SF1">
    <property type="entry name" value="DIHYDROOROTATE DEHYDROGENASE (FUMARATE)"/>
    <property type="match status" value="1"/>
</dbReference>
<comment type="similarity">
    <text evidence="3 9">Belongs to the dihydroorotate dehydrogenase family. Type 1 subfamily.</text>
</comment>
<dbReference type="NCBIfam" id="NF005574">
    <property type="entry name" value="PRK07259.1"/>
    <property type="match status" value="1"/>
</dbReference>
<dbReference type="InterPro" id="IPR012135">
    <property type="entry name" value="Dihydroorotate_DH_1_2"/>
</dbReference>
<dbReference type="UniPathway" id="UPA00070"/>
<dbReference type="FunFam" id="3.20.20.70:FF:000027">
    <property type="entry name" value="Dihydropyrimidine dehydrogenase [NADP(+)]"/>
    <property type="match status" value="1"/>
</dbReference>
<dbReference type="SUPFAM" id="SSF51395">
    <property type="entry name" value="FMN-linked oxidoreductases"/>
    <property type="match status" value="1"/>
</dbReference>
<feature type="binding site" evidence="9">
    <location>
        <begin position="244"/>
        <end position="245"/>
    </location>
    <ligand>
        <name>FMN</name>
        <dbReference type="ChEBI" id="CHEBI:58210"/>
    </ligand>
</feature>
<name>A0A1J5E7K6_9BACT</name>
<dbReference type="PIRSF" id="PIRSF000164">
    <property type="entry name" value="DHO_oxidase"/>
    <property type="match status" value="1"/>
</dbReference>
<dbReference type="GO" id="GO:0044205">
    <property type="term" value="P:'de novo' UMP biosynthetic process"/>
    <property type="evidence" value="ECO:0007669"/>
    <property type="project" value="UniProtKB-UniRule"/>
</dbReference>
<evidence type="ECO:0000259" key="10">
    <source>
        <dbReference type="Pfam" id="PF01180"/>
    </source>
</evidence>
<protein>
    <recommendedName>
        <fullName evidence="9">Dihydroorotate dehydrogenase</fullName>
        <shortName evidence="9">DHOD</shortName>
        <shortName evidence="9">DHODase</shortName>
        <shortName evidence="9">DHOdehase</shortName>
        <ecNumber evidence="9">1.3.-.-</ecNumber>
    </recommendedName>
</protein>
<evidence type="ECO:0000256" key="8">
    <source>
        <dbReference type="ARBA" id="ARBA00023002"/>
    </source>
</evidence>
<keyword evidence="7 9" id="KW-0665">Pyrimidine biosynthesis</keyword>
<comment type="caution">
    <text evidence="11">The sequence shown here is derived from an EMBL/GenBank/DDBJ whole genome shotgun (WGS) entry which is preliminary data.</text>
</comment>
<dbReference type="GO" id="GO:0005737">
    <property type="term" value="C:cytoplasm"/>
    <property type="evidence" value="ECO:0007669"/>
    <property type="project" value="UniProtKB-SubCell"/>
</dbReference>
<dbReference type="InterPro" id="IPR049622">
    <property type="entry name" value="Dihydroorotate_DH_I"/>
</dbReference>
<comment type="function">
    <text evidence="9">Catalyzes the conversion of dihydroorotate to orotate.</text>
</comment>
<dbReference type="EMBL" id="MNYI01000133">
    <property type="protein sequence ID" value="OIP39959.1"/>
    <property type="molecule type" value="Genomic_DNA"/>
</dbReference>
<dbReference type="PROSITE" id="PS00911">
    <property type="entry name" value="DHODEHASE_1"/>
    <property type="match status" value="1"/>
</dbReference>
<feature type="binding site" evidence="9">
    <location>
        <position position="46"/>
    </location>
    <ligand>
        <name>substrate</name>
    </ligand>
</feature>
<comment type="subcellular location">
    <subcellularLocation>
        <location evidence="1 9">Cytoplasm</location>
    </subcellularLocation>
</comment>
<keyword evidence="8 9" id="KW-0560">Oxidoreductase</keyword>
<feature type="binding site" evidence="9">
    <location>
        <position position="128"/>
    </location>
    <ligand>
        <name>substrate</name>
    </ligand>
</feature>
<dbReference type="InterPro" id="IPR024920">
    <property type="entry name" value="Dihydroorotate_DH_1"/>
</dbReference>
<dbReference type="InterPro" id="IPR013785">
    <property type="entry name" value="Aldolase_TIM"/>
</dbReference>
<feature type="binding site" evidence="9">
    <location>
        <position position="166"/>
    </location>
    <ligand>
        <name>FMN</name>
        <dbReference type="ChEBI" id="CHEBI:58210"/>
    </ligand>
</feature>
<feature type="binding site" evidence="9">
    <location>
        <begin position="46"/>
        <end position="47"/>
    </location>
    <ligand>
        <name>FMN</name>
        <dbReference type="ChEBI" id="CHEBI:58210"/>
    </ligand>
</feature>
<feature type="binding site" evidence="9">
    <location>
        <begin position="193"/>
        <end position="194"/>
    </location>
    <ligand>
        <name>substrate</name>
    </ligand>
</feature>
<proteinExistence type="inferred from homology"/>
<evidence type="ECO:0000313" key="12">
    <source>
        <dbReference type="Proteomes" id="UP000183085"/>
    </source>
</evidence>
<keyword evidence="5 9" id="KW-0285">Flavoprotein</keyword>
<feature type="binding site" evidence="9">
    <location>
        <position position="100"/>
    </location>
    <ligand>
        <name>FMN</name>
        <dbReference type="ChEBI" id="CHEBI:58210"/>
    </ligand>
</feature>
<dbReference type="AlphaFoldDB" id="A0A1J5E7K6"/>
<keyword evidence="6 9" id="KW-0288">FMN</keyword>
<feature type="binding site" evidence="9">
    <location>
        <position position="192"/>
    </location>
    <ligand>
        <name>FMN</name>
        <dbReference type="ChEBI" id="CHEBI:58210"/>
    </ligand>
</feature>
<comment type="pathway">
    <text evidence="2 9">Pyrimidine metabolism; UMP biosynthesis via de novo pathway.</text>
</comment>
<dbReference type="NCBIfam" id="TIGR01037">
    <property type="entry name" value="pyrD_sub1_fam"/>
    <property type="match status" value="1"/>
</dbReference>
<dbReference type="PANTHER" id="PTHR48109">
    <property type="entry name" value="DIHYDROOROTATE DEHYDROGENASE (QUINONE), MITOCHONDRIAL-RELATED"/>
    <property type="match status" value="1"/>
</dbReference>
<accession>A0A1J5E7K6</accession>
<comment type="catalytic activity">
    <reaction evidence="9">
        <text>(S)-dihydroorotate + A = orotate + AH2</text>
        <dbReference type="Rhea" id="RHEA:18073"/>
        <dbReference type="ChEBI" id="CHEBI:13193"/>
        <dbReference type="ChEBI" id="CHEBI:17499"/>
        <dbReference type="ChEBI" id="CHEBI:30839"/>
        <dbReference type="ChEBI" id="CHEBI:30864"/>
    </reaction>
</comment>
<feature type="binding site" evidence="9">
    <location>
        <position position="22"/>
    </location>
    <ligand>
        <name>FMN</name>
        <dbReference type="ChEBI" id="CHEBI:58210"/>
    </ligand>
</feature>
<evidence type="ECO:0000313" key="11">
    <source>
        <dbReference type="EMBL" id="OIP39959.1"/>
    </source>
</evidence>